<sequence length="236" mass="23050">MARYHLLPVLAFTAAVLAKTDLEGCTSFTSTVTVNASPGYGNAYETVIWYVPDTLEICAGVDCGGGRAPPRKVPGCPAYSGTENVTASFLPTNPAAVRPTAIPTVTPTAFTTVLGETDADEATATTSPAIVSKRTSTIIKIVTTTLSTSQASGTKPAIGSVDHPTDGASRGNGSASATTRATVTSTITTTPAAGGSGSGTGAAGASSTEVPGGAGPTARAGVAAIIGVAAAVAAFA</sequence>
<dbReference type="EMBL" id="PUHP01000996">
    <property type="protein sequence ID" value="TQN67139.1"/>
    <property type="molecule type" value="Genomic_DNA"/>
</dbReference>
<keyword evidence="2" id="KW-0732">Signal</keyword>
<evidence type="ECO:0008006" key="5">
    <source>
        <dbReference type="Google" id="ProtNLM"/>
    </source>
</evidence>
<protein>
    <recommendedName>
        <fullName evidence="5">Siderophore biosynthesis</fullName>
    </recommendedName>
</protein>
<feature type="region of interest" description="Disordered" evidence="1">
    <location>
        <begin position="150"/>
        <end position="216"/>
    </location>
</feature>
<evidence type="ECO:0000256" key="2">
    <source>
        <dbReference type="SAM" id="SignalP"/>
    </source>
</evidence>
<evidence type="ECO:0000256" key="1">
    <source>
        <dbReference type="SAM" id="MobiDB-lite"/>
    </source>
</evidence>
<dbReference type="OrthoDB" id="3942074at2759"/>
<evidence type="ECO:0000313" key="3">
    <source>
        <dbReference type="EMBL" id="TQN67139.1"/>
    </source>
</evidence>
<accession>A0A5Q4BKP0</accession>
<organism evidence="3 4">
    <name type="scientific">Colletotrichum shisoi</name>
    <dbReference type="NCBI Taxonomy" id="2078593"/>
    <lineage>
        <taxon>Eukaryota</taxon>
        <taxon>Fungi</taxon>
        <taxon>Dikarya</taxon>
        <taxon>Ascomycota</taxon>
        <taxon>Pezizomycotina</taxon>
        <taxon>Sordariomycetes</taxon>
        <taxon>Hypocreomycetidae</taxon>
        <taxon>Glomerellales</taxon>
        <taxon>Glomerellaceae</taxon>
        <taxon>Colletotrichum</taxon>
        <taxon>Colletotrichum destructivum species complex</taxon>
    </lineage>
</organism>
<proteinExistence type="predicted"/>
<name>A0A5Q4BKP0_9PEZI</name>
<dbReference type="Proteomes" id="UP000326340">
    <property type="component" value="Unassembled WGS sequence"/>
</dbReference>
<gene>
    <name evidence="3" type="ORF">CSHISOI_08373</name>
</gene>
<keyword evidence="4" id="KW-1185">Reference proteome</keyword>
<comment type="caution">
    <text evidence="3">The sequence shown here is derived from an EMBL/GenBank/DDBJ whole genome shotgun (WGS) entry which is preliminary data.</text>
</comment>
<feature type="signal peptide" evidence="2">
    <location>
        <begin position="1"/>
        <end position="18"/>
    </location>
</feature>
<dbReference type="AlphaFoldDB" id="A0A5Q4BKP0"/>
<reference evidence="3 4" key="1">
    <citation type="journal article" date="2019" name="Sci. Rep.">
        <title>Colletotrichum shisoi sp. nov., an anthracnose pathogen of Perilla frutescens in Japan: molecular phylogenetic, morphological and genomic evidence.</title>
        <authorList>
            <person name="Gan P."/>
            <person name="Tsushima A."/>
            <person name="Hiroyama R."/>
            <person name="Narusaka M."/>
            <person name="Takano Y."/>
            <person name="Narusaka Y."/>
            <person name="Kawaradani M."/>
            <person name="Damm U."/>
            <person name="Shirasu K."/>
        </authorList>
    </citation>
    <scope>NUCLEOTIDE SEQUENCE [LARGE SCALE GENOMIC DNA]</scope>
    <source>
        <strain evidence="3 4">PG-2018a</strain>
    </source>
</reference>
<evidence type="ECO:0000313" key="4">
    <source>
        <dbReference type="Proteomes" id="UP000326340"/>
    </source>
</evidence>
<feature type="chain" id="PRO_5025031490" description="Siderophore biosynthesis" evidence="2">
    <location>
        <begin position="19"/>
        <end position="236"/>
    </location>
</feature>
<feature type="compositionally biased region" description="Low complexity" evidence="1">
    <location>
        <begin position="173"/>
        <end position="193"/>
    </location>
</feature>